<reference evidence="3" key="1">
    <citation type="journal article" date="2020" name="Stud. Mycol.">
        <title>101 Dothideomycetes genomes: a test case for predicting lifestyles and emergence of pathogens.</title>
        <authorList>
            <person name="Haridas S."/>
            <person name="Albert R."/>
            <person name="Binder M."/>
            <person name="Bloem J."/>
            <person name="Labutti K."/>
            <person name="Salamov A."/>
            <person name="Andreopoulos B."/>
            <person name="Baker S."/>
            <person name="Barry K."/>
            <person name="Bills G."/>
            <person name="Bluhm B."/>
            <person name="Cannon C."/>
            <person name="Castanera R."/>
            <person name="Culley D."/>
            <person name="Daum C."/>
            <person name="Ezra D."/>
            <person name="Gonzalez J."/>
            <person name="Henrissat B."/>
            <person name="Kuo A."/>
            <person name="Liang C."/>
            <person name="Lipzen A."/>
            <person name="Lutzoni F."/>
            <person name="Magnuson J."/>
            <person name="Mondo S."/>
            <person name="Nolan M."/>
            <person name="Ohm R."/>
            <person name="Pangilinan J."/>
            <person name="Park H.-J."/>
            <person name="Ramirez L."/>
            <person name="Alfaro M."/>
            <person name="Sun H."/>
            <person name="Tritt A."/>
            <person name="Yoshinaga Y."/>
            <person name="Zwiers L.-H."/>
            <person name="Turgeon B."/>
            <person name="Goodwin S."/>
            <person name="Spatafora J."/>
            <person name="Crous P."/>
            <person name="Grigoriev I."/>
        </authorList>
    </citation>
    <scope>NUCLEOTIDE SEQUENCE</scope>
    <source>
        <strain evidence="3">CBS 121739</strain>
    </source>
</reference>
<accession>A0A6A6W5V8</accession>
<dbReference type="PANTHER" id="PTHR38794">
    <property type="entry name" value="INTEGRAL MEMBRANE PROTEIN"/>
    <property type="match status" value="1"/>
</dbReference>
<keyword evidence="4" id="KW-1185">Reference proteome</keyword>
<dbReference type="RefSeq" id="XP_033598892.1">
    <property type="nucleotide sequence ID" value="XM_033749513.1"/>
</dbReference>
<dbReference type="AlphaFoldDB" id="A0A6A6W5V8"/>
<evidence type="ECO:0000313" key="4">
    <source>
        <dbReference type="Proteomes" id="UP000799437"/>
    </source>
</evidence>
<feature type="transmembrane region" description="Helical" evidence="1">
    <location>
        <begin position="133"/>
        <end position="155"/>
    </location>
</feature>
<dbReference type="InterPro" id="IPR049326">
    <property type="entry name" value="Rhodopsin_dom_fungi"/>
</dbReference>
<feature type="transmembrane region" description="Helical" evidence="1">
    <location>
        <begin position="51"/>
        <end position="73"/>
    </location>
</feature>
<dbReference type="EMBL" id="ML996575">
    <property type="protein sequence ID" value="KAF2756441.1"/>
    <property type="molecule type" value="Genomic_DNA"/>
</dbReference>
<dbReference type="GeneID" id="54490567"/>
<feature type="transmembrane region" description="Helical" evidence="1">
    <location>
        <begin position="20"/>
        <end position="39"/>
    </location>
</feature>
<protein>
    <recommendedName>
        <fullName evidence="2">Rhodopsin domain-containing protein</fullName>
    </recommendedName>
</protein>
<keyword evidence="1" id="KW-0812">Transmembrane</keyword>
<feature type="transmembrane region" description="Helical" evidence="1">
    <location>
        <begin position="98"/>
        <end position="121"/>
    </location>
</feature>
<feature type="transmembrane region" description="Helical" evidence="1">
    <location>
        <begin position="209"/>
        <end position="231"/>
    </location>
</feature>
<gene>
    <name evidence="3" type="ORF">EJ05DRAFT_539405</name>
</gene>
<keyword evidence="1" id="KW-0472">Membrane</keyword>
<organism evidence="3 4">
    <name type="scientific">Pseudovirgaria hyperparasitica</name>
    <dbReference type="NCBI Taxonomy" id="470096"/>
    <lineage>
        <taxon>Eukaryota</taxon>
        <taxon>Fungi</taxon>
        <taxon>Dikarya</taxon>
        <taxon>Ascomycota</taxon>
        <taxon>Pezizomycotina</taxon>
        <taxon>Dothideomycetes</taxon>
        <taxon>Dothideomycetes incertae sedis</taxon>
        <taxon>Acrospermales</taxon>
        <taxon>Acrospermaceae</taxon>
        <taxon>Pseudovirgaria</taxon>
    </lineage>
</organism>
<dbReference type="PANTHER" id="PTHR38794:SF1">
    <property type="entry name" value="INTEGRAL MEMBRANE PROTEIN"/>
    <property type="match status" value="1"/>
</dbReference>
<evidence type="ECO:0000256" key="1">
    <source>
        <dbReference type="SAM" id="Phobius"/>
    </source>
</evidence>
<name>A0A6A6W5V8_9PEZI</name>
<evidence type="ECO:0000259" key="2">
    <source>
        <dbReference type="Pfam" id="PF20684"/>
    </source>
</evidence>
<evidence type="ECO:0000313" key="3">
    <source>
        <dbReference type="EMBL" id="KAF2756441.1"/>
    </source>
</evidence>
<dbReference type="Pfam" id="PF20684">
    <property type="entry name" value="Fung_rhodopsin"/>
    <property type="match status" value="1"/>
</dbReference>
<dbReference type="Proteomes" id="UP000799437">
    <property type="component" value="Unassembled WGS sequence"/>
</dbReference>
<sequence>MATLLLPRDRPTVTDDNLSAVVQILAILFLSFSIVAVAVEATTKRAISKRFANGDYVLFGALILCIAATSTLLSPAGRSVGNSIANVAPATAENAFRAVYAGAMLDVVALATIKVAMLFAFHGITPVKIHRYAIYAAGLVTLAWAISGLFVIGFQCDGPDRWVLGKTRCIELTGTRTYIAAGNILTDLALIAIPTAVISRVKLPLTKRLTLLSGFWVRLVVIGVTTTQIVFLQELNYADDNLLQNIWKVVICREAVQCSSIMTACIPFLKPFMGSLQSGFLRADDVKRRNAAGITLNGNESDWSSRYVEIQKQHTNSSLRLQSLTVQSNHSTPGTPQNPV</sequence>
<keyword evidence="1" id="KW-1133">Transmembrane helix</keyword>
<proteinExistence type="predicted"/>
<dbReference type="OrthoDB" id="3918601at2759"/>
<feature type="domain" description="Rhodopsin" evidence="2">
    <location>
        <begin position="43"/>
        <end position="273"/>
    </location>
</feature>
<feature type="transmembrane region" description="Helical" evidence="1">
    <location>
        <begin position="175"/>
        <end position="197"/>
    </location>
</feature>